<dbReference type="Proteomes" id="UP000284250">
    <property type="component" value="Unassembled WGS sequence"/>
</dbReference>
<dbReference type="EMBL" id="QYCN01000024">
    <property type="protein sequence ID" value="RIY08202.1"/>
    <property type="molecule type" value="Genomic_DNA"/>
</dbReference>
<keyword evidence="3" id="KW-1185">Reference proteome</keyword>
<organism evidence="2 3">
    <name type="scientific">Hymenobacter rubripertinctus</name>
    <dbReference type="NCBI Taxonomy" id="2029981"/>
    <lineage>
        <taxon>Bacteria</taxon>
        <taxon>Pseudomonadati</taxon>
        <taxon>Bacteroidota</taxon>
        <taxon>Cytophagia</taxon>
        <taxon>Cytophagales</taxon>
        <taxon>Hymenobacteraceae</taxon>
        <taxon>Hymenobacter</taxon>
    </lineage>
</organism>
<gene>
    <name evidence="2" type="ORF">D0T11_14945</name>
</gene>
<evidence type="ECO:0000313" key="3">
    <source>
        <dbReference type="Proteomes" id="UP000284250"/>
    </source>
</evidence>
<proteinExistence type="predicted"/>
<evidence type="ECO:0000256" key="1">
    <source>
        <dbReference type="SAM" id="MobiDB-lite"/>
    </source>
</evidence>
<dbReference type="AlphaFoldDB" id="A0A418QSV0"/>
<name>A0A418QSV0_9BACT</name>
<feature type="compositionally biased region" description="Basic residues" evidence="1">
    <location>
        <begin position="30"/>
        <end position="44"/>
    </location>
</feature>
<comment type="caution">
    <text evidence="2">The sequence shown here is derived from an EMBL/GenBank/DDBJ whole genome shotgun (WGS) entry which is preliminary data.</text>
</comment>
<feature type="region of interest" description="Disordered" evidence="1">
    <location>
        <begin position="1"/>
        <end position="57"/>
    </location>
</feature>
<evidence type="ECO:0000313" key="2">
    <source>
        <dbReference type="EMBL" id="RIY08202.1"/>
    </source>
</evidence>
<reference evidence="2 3" key="1">
    <citation type="submission" date="2019-01" db="EMBL/GenBank/DDBJ databases">
        <title>Hymenobacter humicola sp. nov., isolated from soils in Antarctica.</title>
        <authorList>
            <person name="Sedlacek I."/>
            <person name="Holochova P."/>
            <person name="Kralova S."/>
            <person name="Pantucek R."/>
            <person name="Stankova E."/>
            <person name="Vrbovska V."/>
            <person name="Kristofova L."/>
            <person name="Svec P."/>
            <person name="Busse H.-J."/>
        </authorList>
    </citation>
    <scope>NUCLEOTIDE SEQUENCE [LARGE SCALE GENOMIC DNA]</scope>
    <source>
        <strain evidence="2 3">CCM 8852</strain>
    </source>
</reference>
<protein>
    <submittedName>
        <fullName evidence="2">Uncharacterized protein</fullName>
    </submittedName>
</protein>
<sequence length="84" mass="9756">MDGDKTEESGAEQDTILRNRYSKGTVLMTKARKQARDRRQRRGQRREATTAESRASARAFASVFTPWKDQLPGPKHPQNGWYRY</sequence>
<accession>A0A418QSV0</accession>